<reference evidence="1" key="1">
    <citation type="journal article" date="2007" name="Science">
        <title>Draft genome of the filarial nematode parasite Brugia malayi.</title>
        <authorList>
            <person name="Ghedin E."/>
            <person name="Wang S."/>
            <person name="Spiro D."/>
            <person name="Caler E."/>
            <person name="Zhao Q."/>
            <person name="Crabtree J."/>
            <person name="Allen J.E."/>
            <person name="Delcher A.L."/>
            <person name="Guiliano D.B."/>
            <person name="Miranda-Saavedra D."/>
            <person name="Angiuoli S.V."/>
            <person name="Creasy T."/>
            <person name="Amedeo P."/>
            <person name="Haas B."/>
            <person name="El-Sayed N.M."/>
            <person name="Wortman J.R."/>
            <person name="Feldblyum T."/>
            <person name="Tallon L."/>
            <person name="Schatz M."/>
            <person name="Shumway M."/>
            <person name="Koo H."/>
            <person name="Salzberg S.L."/>
            <person name="Schobel S."/>
            <person name="Pertea M."/>
            <person name="Pop M."/>
            <person name="White O."/>
            <person name="Barton G.J."/>
            <person name="Carlow C.K."/>
            <person name="Crawford M.J."/>
            <person name="Daub J."/>
            <person name="Dimmic M.W."/>
            <person name="Estes C.F."/>
            <person name="Foster J.M."/>
            <person name="Ganatra M."/>
            <person name="Gregory W.F."/>
            <person name="Johnson N.M."/>
            <person name="Jin J."/>
            <person name="Komuniecki R."/>
            <person name="Korf I."/>
            <person name="Kumar S."/>
            <person name="Laney S."/>
            <person name="Li B.W."/>
            <person name="Li W."/>
            <person name="Lindblom T.H."/>
            <person name="Lustigman S."/>
            <person name="Ma D."/>
            <person name="Maina C.V."/>
            <person name="Martin D.M."/>
            <person name="McCarter J.P."/>
            <person name="McReynolds L."/>
            <person name="Mitreva M."/>
            <person name="Nutman T.B."/>
            <person name="Parkinson J."/>
            <person name="Peregrin-Alvarez J.M."/>
            <person name="Poole C."/>
            <person name="Ren Q."/>
            <person name="Saunders L."/>
            <person name="Sluder A.E."/>
            <person name="Smith K."/>
            <person name="Stanke M."/>
            <person name="Unnasch T.R."/>
            <person name="Ware J."/>
            <person name="Wei A.D."/>
            <person name="Weil G."/>
            <person name="Williams D.J."/>
            <person name="Zhang Y."/>
            <person name="Williams S.A."/>
            <person name="Fraser-Liggett C."/>
            <person name="Slatko B."/>
            <person name="Blaxter M.L."/>
            <person name="Scott A.L."/>
        </authorList>
    </citation>
    <scope>NUCLEOTIDE SEQUENCE</scope>
    <source>
        <strain evidence="1">FR3</strain>
    </source>
</reference>
<organism evidence="1">
    <name type="scientific">Brugia malayi</name>
    <name type="common">Filarial nematode worm</name>
    <dbReference type="NCBI Taxonomy" id="6279"/>
    <lineage>
        <taxon>Eukaryota</taxon>
        <taxon>Metazoa</taxon>
        <taxon>Ecdysozoa</taxon>
        <taxon>Nematoda</taxon>
        <taxon>Chromadorea</taxon>
        <taxon>Rhabditida</taxon>
        <taxon>Spirurina</taxon>
        <taxon>Spiruromorpha</taxon>
        <taxon>Filarioidea</taxon>
        <taxon>Onchocercidae</taxon>
        <taxon>Brugia</taxon>
    </lineage>
</organism>
<accession>A0A1I9G207</accession>
<sequence length="41" mass="5026">MKLYGSRKVCYCWEIFLYSNHQNYLSKVLNQSLRKRIEIIS</sequence>
<dbReference type="AlphaFoldDB" id="A0A1I9G207"/>
<protein>
    <submittedName>
        <fullName evidence="1">Bm1288</fullName>
    </submittedName>
</protein>
<evidence type="ECO:0000313" key="1">
    <source>
        <dbReference type="EMBL" id="CDP95082.1"/>
    </source>
</evidence>
<dbReference type="EMBL" id="LN856931">
    <property type="protein sequence ID" value="CDP95082.1"/>
    <property type="molecule type" value="Genomic_DNA"/>
</dbReference>
<proteinExistence type="predicted"/>
<name>A0A1I9G207_BRUMA</name>
<gene>
    <name evidence="1" type="primary">Bm1288</name>
    <name evidence="1" type="ORF">BM_Bm1288</name>
</gene>
<reference evidence="1" key="2">
    <citation type="submission" date="2012-12" db="EMBL/GenBank/DDBJ databases">
        <authorList>
            <consortium name="WormBase Consortium"/>
            <person name="Ghedin E."/>
            <person name="Paulini M."/>
        </authorList>
    </citation>
    <scope>NUCLEOTIDE SEQUENCE</scope>
    <source>
        <strain evidence="1">FR3</strain>
    </source>
</reference>